<dbReference type="InterPro" id="IPR003477">
    <property type="entry name" value="PemK-like"/>
</dbReference>
<keyword evidence="2" id="KW-1185">Reference proteome</keyword>
<evidence type="ECO:0000313" key="2">
    <source>
        <dbReference type="Proteomes" id="UP001321445"/>
    </source>
</evidence>
<dbReference type="SUPFAM" id="SSF50118">
    <property type="entry name" value="Cell growth inhibitor/plasmid maintenance toxic component"/>
    <property type="match status" value="1"/>
</dbReference>
<dbReference type="Gene3D" id="2.30.30.110">
    <property type="match status" value="1"/>
</dbReference>
<organism evidence="1 2">
    <name type="scientific">Hydrogenimonas cancrithermarum</name>
    <dbReference type="NCBI Taxonomy" id="2993563"/>
    <lineage>
        <taxon>Bacteria</taxon>
        <taxon>Pseudomonadati</taxon>
        <taxon>Campylobacterota</taxon>
        <taxon>Epsilonproteobacteria</taxon>
        <taxon>Campylobacterales</taxon>
        <taxon>Hydrogenimonadaceae</taxon>
        <taxon>Hydrogenimonas</taxon>
    </lineage>
</organism>
<dbReference type="RefSeq" id="WP_286337111.1">
    <property type="nucleotide sequence ID" value="NZ_AP027370.1"/>
</dbReference>
<dbReference type="Pfam" id="PF02452">
    <property type="entry name" value="PemK_toxin"/>
    <property type="match status" value="1"/>
</dbReference>
<evidence type="ECO:0000313" key="1">
    <source>
        <dbReference type="EMBL" id="BDY11897.1"/>
    </source>
</evidence>
<protein>
    <submittedName>
        <fullName evidence="1">Uncharacterized protein</fullName>
    </submittedName>
</protein>
<dbReference type="EMBL" id="AP027370">
    <property type="protein sequence ID" value="BDY11897.1"/>
    <property type="molecule type" value="Genomic_DNA"/>
</dbReference>
<dbReference type="InterPro" id="IPR011067">
    <property type="entry name" value="Plasmid_toxin/cell-grow_inhib"/>
</dbReference>
<dbReference type="Proteomes" id="UP001321445">
    <property type="component" value="Chromosome"/>
</dbReference>
<sequence length="126" mass="14282">MLERGGIYLVDFGKRYHSNLGKRRPAVILSSQSYLDIVSQLEFPSILVLPLTTRCVDNPGNLLRVYLPPRDHLEKPSEIIVNWSCSVDAKNLDMKTGKLTVLSREELKELEEKFALYCGISGETRS</sequence>
<accession>A0ABM8FJT1</accession>
<gene>
    <name evidence="1" type="ORF">HCR_02090</name>
</gene>
<reference evidence="1 2" key="1">
    <citation type="submission" date="2023-03" db="EMBL/GenBank/DDBJ databases">
        <title>Description of Hydrogenimonas sp. ISO32.</title>
        <authorList>
            <person name="Mino S."/>
            <person name="Fukazawa S."/>
            <person name="Sawabe T."/>
        </authorList>
    </citation>
    <scope>NUCLEOTIDE SEQUENCE [LARGE SCALE GENOMIC DNA]</scope>
    <source>
        <strain evidence="1 2">ISO32</strain>
    </source>
</reference>
<name>A0ABM8FJT1_9BACT</name>
<proteinExistence type="predicted"/>